<evidence type="ECO:0000313" key="2">
    <source>
        <dbReference type="EMBL" id="GGZ89593.1"/>
    </source>
</evidence>
<proteinExistence type="predicted"/>
<protein>
    <submittedName>
        <fullName evidence="2">Uncharacterized protein</fullName>
    </submittedName>
</protein>
<organism evidence="2 3">
    <name type="scientific">Streptomyces subrutilus</name>
    <dbReference type="NCBI Taxonomy" id="36818"/>
    <lineage>
        <taxon>Bacteria</taxon>
        <taxon>Bacillati</taxon>
        <taxon>Actinomycetota</taxon>
        <taxon>Actinomycetes</taxon>
        <taxon>Kitasatosporales</taxon>
        <taxon>Streptomycetaceae</taxon>
        <taxon>Streptomyces</taxon>
    </lineage>
</organism>
<evidence type="ECO:0000256" key="1">
    <source>
        <dbReference type="SAM" id="MobiDB-lite"/>
    </source>
</evidence>
<accession>A0A918R7U9</accession>
<dbReference type="AlphaFoldDB" id="A0A918R7U9"/>
<evidence type="ECO:0000313" key="3">
    <source>
        <dbReference type="Proteomes" id="UP000634660"/>
    </source>
</evidence>
<name>A0A918R7U9_9ACTN</name>
<feature type="region of interest" description="Disordered" evidence="1">
    <location>
        <begin position="22"/>
        <end position="42"/>
    </location>
</feature>
<dbReference type="EMBL" id="BMVX01000028">
    <property type="protein sequence ID" value="GGZ89593.1"/>
    <property type="molecule type" value="Genomic_DNA"/>
</dbReference>
<gene>
    <name evidence="2" type="ORF">GCM10010371_56830</name>
</gene>
<comment type="caution">
    <text evidence="2">The sequence shown here is derived from an EMBL/GenBank/DDBJ whole genome shotgun (WGS) entry which is preliminary data.</text>
</comment>
<dbReference type="RefSeq" id="WP_189829018.1">
    <property type="nucleotide sequence ID" value="NZ_BMVX01000028.1"/>
</dbReference>
<sequence>MNAEAAHRNSVRLRVGDLVTGRSYVEPQHRSREQPRPITGTVSQIGSGWAGVDDAIRYVWVRLPCGREAKALARDVEKAPAPLPDKGRV</sequence>
<dbReference type="Proteomes" id="UP000634660">
    <property type="component" value="Unassembled WGS sequence"/>
</dbReference>
<reference evidence="2" key="1">
    <citation type="journal article" date="2014" name="Int. J. Syst. Evol. Microbiol.">
        <title>Complete genome sequence of Corynebacterium casei LMG S-19264T (=DSM 44701T), isolated from a smear-ripened cheese.</title>
        <authorList>
            <consortium name="US DOE Joint Genome Institute (JGI-PGF)"/>
            <person name="Walter F."/>
            <person name="Albersmeier A."/>
            <person name="Kalinowski J."/>
            <person name="Ruckert C."/>
        </authorList>
    </citation>
    <scope>NUCLEOTIDE SEQUENCE</scope>
    <source>
        <strain evidence="2">JCM 4834</strain>
    </source>
</reference>
<reference evidence="2" key="2">
    <citation type="submission" date="2020-09" db="EMBL/GenBank/DDBJ databases">
        <authorList>
            <person name="Sun Q."/>
            <person name="Ohkuma M."/>
        </authorList>
    </citation>
    <scope>NUCLEOTIDE SEQUENCE</scope>
    <source>
        <strain evidence="2">JCM 4834</strain>
    </source>
</reference>